<evidence type="ECO:0000256" key="5">
    <source>
        <dbReference type="ARBA" id="ARBA00022614"/>
    </source>
</evidence>
<evidence type="ECO:0000256" key="8">
    <source>
        <dbReference type="ARBA" id="ARBA00023088"/>
    </source>
</evidence>
<dbReference type="EMBL" id="JASBAM010000001">
    <property type="protein sequence ID" value="MDT0113166.1"/>
    <property type="molecule type" value="Genomic_DNA"/>
</dbReference>
<dbReference type="NCBIfam" id="TIGR01167">
    <property type="entry name" value="LPXTG_anchor"/>
    <property type="match status" value="1"/>
</dbReference>
<dbReference type="InterPro" id="IPR025875">
    <property type="entry name" value="Leu-rich_rpt_4"/>
</dbReference>
<dbReference type="InterPro" id="IPR019931">
    <property type="entry name" value="LPXTG_anchor"/>
</dbReference>
<keyword evidence="3" id="KW-0134">Cell wall</keyword>
<dbReference type="SUPFAM" id="SSF52058">
    <property type="entry name" value="L domain-like"/>
    <property type="match status" value="1"/>
</dbReference>
<dbReference type="RefSeq" id="WP_311178181.1">
    <property type="nucleotide sequence ID" value="NZ_JASAYY010000001.1"/>
</dbReference>
<proteinExistence type="inferred from homology"/>
<reference evidence="13 14" key="1">
    <citation type="submission" date="2023-05" db="EMBL/GenBank/DDBJ databases">
        <title>A Combination of Whole Genome Sequencing and Metagenomics Reveals Diversity of Listeria spp. in Soil Collected from the Nantahala National Forest.</title>
        <authorList>
            <person name="Wang J."/>
            <person name="Schamp C.N."/>
            <person name="Hudson L.K."/>
            <person name="Chaggar H.K."/>
            <person name="Bryan D.W."/>
            <person name="Radosevich M."/>
            <person name="Denes T.G."/>
        </authorList>
    </citation>
    <scope>NUCLEOTIDE SEQUENCE [LARGE SCALE GENOMIC DNA]</scope>
    <source>
        <strain evidence="13 14">UTK S2-0002</strain>
    </source>
</reference>
<evidence type="ECO:0000256" key="10">
    <source>
        <dbReference type="SAM" id="Phobius"/>
    </source>
</evidence>
<keyword evidence="14" id="KW-1185">Reference proteome</keyword>
<dbReference type="Pfam" id="PF12799">
    <property type="entry name" value="LRR_4"/>
    <property type="match status" value="1"/>
</dbReference>
<dbReference type="SUPFAM" id="SSF81296">
    <property type="entry name" value="E set domains"/>
    <property type="match status" value="1"/>
</dbReference>
<evidence type="ECO:0000256" key="9">
    <source>
        <dbReference type="SAM" id="MobiDB-lite"/>
    </source>
</evidence>
<feature type="signal peptide" evidence="11">
    <location>
        <begin position="1"/>
        <end position="25"/>
    </location>
</feature>
<evidence type="ECO:0000256" key="11">
    <source>
        <dbReference type="SAM" id="SignalP"/>
    </source>
</evidence>
<keyword evidence="10" id="KW-0472">Membrane</keyword>
<evidence type="ECO:0000256" key="6">
    <source>
        <dbReference type="ARBA" id="ARBA00022729"/>
    </source>
</evidence>
<dbReference type="Pfam" id="PF08191">
    <property type="entry name" value="LRR_adjacent"/>
    <property type="match status" value="1"/>
</dbReference>
<protein>
    <submittedName>
        <fullName evidence="13">Ig-like domain-containing protein</fullName>
    </submittedName>
</protein>
<dbReference type="InterPro" id="IPR050836">
    <property type="entry name" value="SDS22/Internalin_LRR"/>
</dbReference>
<dbReference type="Gene3D" id="3.80.10.10">
    <property type="entry name" value="Ribonuclease Inhibitor"/>
    <property type="match status" value="1"/>
</dbReference>
<name>A0ABU2IKF6_9LIST</name>
<sequence length="483" mass="52429">MKKTIKITTSLLLSFACVFSMGDFAKPHIVKAETVYSLTNPTPINEIFADPNLAQVVADWLKLPSATSTVTQSQLNTVKSLHFSSKGVQSLEGVEYLKNLTQVFGNGNQVSDLGPLSNLTQLEVIQMPKNQISDLTPIGNLTTLMALDFEFNNLQTIEPLKNLTNMLELNVSANPVLDISAVKNMTQLEFLTIRDCEISDLSPVENLSNMLMFWAGGNNISDITPLKNMSNLLGLSLFGNQIKDVSVVKHLTSLEDFDVKANQVSDISGLATVTTLETVTLSFNRIIDISPLKNLTNLTRLELENQTRVLDAVEVDDPLILPAPVIDENGSRVAPTKVNHAGVYADGEITWEGLQSNYILNYEYDLPVTIGSLTTTYSGKIMQSLLEKPIEPVNPVDPVDPVDPADPANPVDPTKPVEPNVPDSPGNQTPPVNQAISVNEEVAIQPVKGTMKLPKTGESGMTSSLFGGLTLAAIGVILLRKRK</sequence>
<evidence type="ECO:0000313" key="13">
    <source>
        <dbReference type="EMBL" id="MDT0113166.1"/>
    </source>
</evidence>
<dbReference type="PROSITE" id="PS51257">
    <property type="entry name" value="PROKAR_LIPOPROTEIN"/>
    <property type="match status" value="1"/>
</dbReference>
<dbReference type="PROSITE" id="PS50847">
    <property type="entry name" value="GRAM_POS_ANCHORING"/>
    <property type="match status" value="1"/>
</dbReference>
<dbReference type="InterPro" id="IPR024634">
    <property type="entry name" value="Internalin_N"/>
</dbReference>
<keyword evidence="8" id="KW-0572">Peptidoglycan-anchor</keyword>
<keyword evidence="4" id="KW-0964">Secreted</keyword>
<dbReference type="InterPro" id="IPR014755">
    <property type="entry name" value="Cu-Rt/internalin_Ig-like"/>
</dbReference>
<dbReference type="PANTHER" id="PTHR46652">
    <property type="entry name" value="LEUCINE-RICH REPEAT AND IQ DOMAIN-CONTAINING PROTEIN 1-RELATED"/>
    <property type="match status" value="1"/>
</dbReference>
<evidence type="ECO:0000313" key="14">
    <source>
        <dbReference type="Proteomes" id="UP001252688"/>
    </source>
</evidence>
<evidence type="ECO:0000256" key="4">
    <source>
        <dbReference type="ARBA" id="ARBA00022525"/>
    </source>
</evidence>
<dbReference type="Pfam" id="PF12354">
    <property type="entry name" value="Internalin_N"/>
    <property type="match status" value="1"/>
</dbReference>
<dbReference type="InterPro" id="IPR014756">
    <property type="entry name" value="Ig_E-set"/>
</dbReference>
<comment type="subcellular location">
    <subcellularLocation>
        <location evidence="1">Secreted</location>
        <location evidence="1">Cell wall</location>
        <topology evidence="1">Peptidoglycan-anchor</topology>
    </subcellularLocation>
</comment>
<dbReference type="InterPro" id="IPR001611">
    <property type="entry name" value="Leu-rich_rpt"/>
</dbReference>
<dbReference type="Gene3D" id="2.60.40.1220">
    <property type="match status" value="1"/>
</dbReference>
<dbReference type="SMART" id="SM00365">
    <property type="entry name" value="LRR_SD22"/>
    <property type="match status" value="4"/>
</dbReference>
<comment type="similarity">
    <text evidence="2">Belongs to the internalin family.</text>
</comment>
<dbReference type="Pfam" id="PF00746">
    <property type="entry name" value="Gram_pos_anchor"/>
    <property type="match status" value="1"/>
</dbReference>
<dbReference type="PANTHER" id="PTHR46652:SF3">
    <property type="entry name" value="LEUCINE-RICH REPEAT-CONTAINING PROTEIN 9"/>
    <property type="match status" value="1"/>
</dbReference>
<evidence type="ECO:0000256" key="3">
    <source>
        <dbReference type="ARBA" id="ARBA00022512"/>
    </source>
</evidence>
<feature type="region of interest" description="Disordered" evidence="9">
    <location>
        <begin position="392"/>
        <end position="432"/>
    </location>
</feature>
<keyword evidence="10" id="KW-1133">Transmembrane helix</keyword>
<keyword evidence="7" id="KW-0677">Repeat</keyword>
<dbReference type="InterPro" id="IPR012569">
    <property type="entry name" value="Inl_IR"/>
</dbReference>
<organism evidence="13 14">
    <name type="scientific">Listeria cossartiae subsp. cayugensis</name>
    <dbReference type="NCBI Taxonomy" id="2713505"/>
    <lineage>
        <taxon>Bacteria</taxon>
        <taxon>Bacillati</taxon>
        <taxon>Bacillota</taxon>
        <taxon>Bacilli</taxon>
        <taxon>Bacillales</taxon>
        <taxon>Listeriaceae</taxon>
        <taxon>Listeria</taxon>
        <taxon>Listeria cossartiae</taxon>
    </lineage>
</organism>
<feature type="domain" description="Gram-positive cocci surface proteins LPxTG" evidence="12">
    <location>
        <begin position="453"/>
        <end position="483"/>
    </location>
</feature>
<keyword evidence="5" id="KW-0433">Leucine-rich repeat</keyword>
<evidence type="ECO:0000256" key="1">
    <source>
        <dbReference type="ARBA" id="ARBA00004168"/>
    </source>
</evidence>
<dbReference type="Proteomes" id="UP001252688">
    <property type="component" value="Unassembled WGS sequence"/>
</dbReference>
<evidence type="ECO:0000259" key="12">
    <source>
        <dbReference type="PROSITE" id="PS50847"/>
    </source>
</evidence>
<keyword evidence="10" id="KW-0812">Transmembrane</keyword>
<evidence type="ECO:0000256" key="2">
    <source>
        <dbReference type="ARBA" id="ARBA00009432"/>
    </source>
</evidence>
<accession>A0ABU2IKF6</accession>
<dbReference type="PROSITE" id="PS51450">
    <property type="entry name" value="LRR"/>
    <property type="match status" value="3"/>
</dbReference>
<keyword evidence="6 11" id="KW-0732">Signal</keyword>
<dbReference type="InterPro" id="IPR032675">
    <property type="entry name" value="LRR_dom_sf"/>
</dbReference>
<evidence type="ECO:0000256" key="7">
    <source>
        <dbReference type="ARBA" id="ARBA00022737"/>
    </source>
</evidence>
<comment type="caution">
    <text evidence="13">The sequence shown here is derived from an EMBL/GenBank/DDBJ whole genome shotgun (WGS) entry which is preliminary data.</text>
</comment>
<feature type="transmembrane region" description="Helical" evidence="10">
    <location>
        <begin position="460"/>
        <end position="479"/>
    </location>
</feature>
<feature type="chain" id="PRO_5045252998" evidence="11">
    <location>
        <begin position="26"/>
        <end position="483"/>
    </location>
</feature>
<gene>
    <name evidence="13" type="ORF">QJV37_03355</name>
</gene>